<evidence type="ECO:0000313" key="2">
    <source>
        <dbReference type="EMBL" id="GGB18345.1"/>
    </source>
</evidence>
<dbReference type="SUPFAM" id="SSF54427">
    <property type="entry name" value="NTF2-like"/>
    <property type="match status" value="1"/>
</dbReference>
<keyword evidence="3" id="KW-1185">Reference proteome</keyword>
<reference evidence="2" key="2">
    <citation type="submission" date="2020-09" db="EMBL/GenBank/DDBJ databases">
        <authorList>
            <person name="Sun Q."/>
            <person name="Zhou Y."/>
        </authorList>
    </citation>
    <scope>NUCLEOTIDE SEQUENCE</scope>
    <source>
        <strain evidence="2">CGMCC 1.15448</strain>
    </source>
</reference>
<gene>
    <name evidence="2" type="ORF">GCM10011511_47720</name>
</gene>
<comment type="caution">
    <text evidence="2">The sequence shown here is derived from an EMBL/GenBank/DDBJ whole genome shotgun (WGS) entry which is preliminary data.</text>
</comment>
<proteinExistence type="predicted"/>
<dbReference type="InterPro" id="IPR032710">
    <property type="entry name" value="NTF2-like_dom_sf"/>
</dbReference>
<dbReference type="AlphaFoldDB" id="A0A8J2UHG8"/>
<dbReference type="Gene3D" id="3.10.450.50">
    <property type="match status" value="1"/>
</dbReference>
<name>A0A8J2UHG8_9BACT</name>
<protein>
    <recommendedName>
        <fullName evidence="1">SnoaL-like domain-containing protein</fullName>
    </recommendedName>
</protein>
<organism evidence="2 3">
    <name type="scientific">Puia dinghuensis</name>
    <dbReference type="NCBI Taxonomy" id="1792502"/>
    <lineage>
        <taxon>Bacteria</taxon>
        <taxon>Pseudomonadati</taxon>
        <taxon>Bacteroidota</taxon>
        <taxon>Chitinophagia</taxon>
        <taxon>Chitinophagales</taxon>
        <taxon>Chitinophagaceae</taxon>
        <taxon>Puia</taxon>
    </lineage>
</organism>
<evidence type="ECO:0000259" key="1">
    <source>
        <dbReference type="Pfam" id="PF12680"/>
    </source>
</evidence>
<dbReference type="EMBL" id="BMJC01000005">
    <property type="protein sequence ID" value="GGB18345.1"/>
    <property type="molecule type" value="Genomic_DNA"/>
</dbReference>
<feature type="domain" description="SnoaL-like" evidence="1">
    <location>
        <begin position="22"/>
        <end position="69"/>
    </location>
</feature>
<sequence length="150" mass="16943">MAPATPPQSEFADARYTEMGKKMMAQFAAGDIPAWMDNYADNAVYIWSSGDSLSGKAAIAKYWTERRGETDSVRYLNDIWLPMKVNRPQQGPDIAGVWLLNWREVHLKFKNGKRIGFWAHTASHYNAADKVDRVVAYVDRAPINKALGVH</sequence>
<dbReference type="Pfam" id="PF12680">
    <property type="entry name" value="SnoaL_2"/>
    <property type="match status" value="1"/>
</dbReference>
<dbReference type="Proteomes" id="UP000607559">
    <property type="component" value="Unassembled WGS sequence"/>
</dbReference>
<reference evidence="2" key="1">
    <citation type="journal article" date="2014" name="Int. J. Syst. Evol. Microbiol.">
        <title>Complete genome sequence of Corynebacterium casei LMG S-19264T (=DSM 44701T), isolated from a smear-ripened cheese.</title>
        <authorList>
            <consortium name="US DOE Joint Genome Institute (JGI-PGF)"/>
            <person name="Walter F."/>
            <person name="Albersmeier A."/>
            <person name="Kalinowski J."/>
            <person name="Ruckert C."/>
        </authorList>
    </citation>
    <scope>NUCLEOTIDE SEQUENCE</scope>
    <source>
        <strain evidence="2">CGMCC 1.15448</strain>
    </source>
</reference>
<accession>A0A8J2UHG8</accession>
<dbReference type="InterPro" id="IPR037401">
    <property type="entry name" value="SnoaL-like"/>
</dbReference>
<evidence type="ECO:0000313" key="3">
    <source>
        <dbReference type="Proteomes" id="UP000607559"/>
    </source>
</evidence>